<dbReference type="EMBL" id="AFOJ01000005">
    <property type="protein sequence ID" value="EGM51726.1"/>
    <property type="molecule type" value="Genomic_DNA"/>
</dbReference>
<gene>
    <name evidence="2" type="ORF">LRU_01240</name>
</gene>
<evidence type="ECO:0000313" key="3">
    <source>
        <dbReference type="Proteomes" id="UP000002971"/>
    </source>
</evidence>
<sequence>MQCCSTSSAKISSKFTDKVPFLADLSVTEGGILRANLKNRLFARNRGLGFTGRIQKNGFLTVTESCLLRANPKNKRFDRNRGRHFTGKSQESAFCP</sequence>
<feature type="compositionally biased region" description="Polar residues" evidence="1">
    <location>
        <begin position="87"/>
        <end position="96"/>
    </location>
</feature>
<evidence type="ECO:0000256" key="1">
    <source>
        <dbReference type="SAM" id="MobiDB-lite"/>
    </source>
</evidence>
<reference evidence="2 3" key="1">
    <citation type="journal article" date="2011" name="J. Bacteriol.">
        <title>Genome Sequence of Lactobacillus ruminis SPM0211, Isolated from a Fecal Sample from a Healthy Korean.</title>
        <authorList>
            <person name="Lee S."/>
            <person name="Cho Y.J."/>
            <person name="Lee A.H."/>
            <person name="Chun J."/>
            <person name="Ha N.J."/>
            <person name="Ko G."/>
        </authorList>
    </citation>
    <scope>NUCLEOTIDE SEQUENCE [LARGE SCALE GENOMIC DNA]</scope>
    <source>
        <strain evidence="2 3">SPM0211</strain>
    </source>
</reference>
<feature type="region of interest" description="Disordered" evidence="1">
    <location>
        <begin position="76"/>
        <end position="96"/>
    </location>
</feature>
<organism evidence="2 3">
    <name type="scientific">Ligilactobacillus ruminis SPM0211</name>
    <dbReference type="NCBI Taxonomy" id="1040964"/>
    <lineage>
        <taxon>Bacteria</taxon>
        <taxon>Bacillati</taxon>
        <taxon>Bacillota</taxon>
        <taxon>Bacilli</taxon>
        <taxon>Lactobacillales</taxon>
        <taxon>Lactobacillaceae</taxon>
        <taxon>Ligilactobacillus</taxon>
    </lineage>
</organism>
<accession>F7R0B1</accession>
<evidence type="ECO:0000313" key="2">
    <source>
        <dbReference type="EMBL" id="EGM51726.1"/>
    </source>
</evidence>
<comment type="caution">
    <text evidence="2">The sequence shown here is derived from an EMBL/GenBank/DDBJ whole genome shotgun (WGS) entry which is preliminary data.</text>
</comment>
<proteinExistence type="predicted"/>
<protein>
    <submittedName>
        <fullName evidence="2">Uncharacterized protein</fullName>
    </submittedName>
</protein>
<name>F7R0B1_9LACO</name>
<dbReference type="Proteomes" id="UP000002971">
    <property type="component" value="Unassembled WGS sequence"/>
</dbReference>
<dbReference type="AlphaFoldDB" id="F7R0B1"/>